<dbReference type="EMBL" id="CAJNOQ010003228">
    <property type="protein sequence ID" value="CAF1001868.1"/>
    <property type="molecule type" value="Genomic_DNA"/>
</dbReference>
<dbReference type="Gene3D" id="3.50.50.60">
    <property type="entry name" value="FAD/NAD(P)-binding domain"/>
    <property type="match status" value="1"/>
</dbReference>
<accession>A0A814GVP9</accession>
<dbReference type="Pfam" id="PF01266">
    <property type="entry name" value="DAO"/>
    <property type="match status" value="1"/>
</dbReference>
<feature type="domain" description="FAD dependent oxidoreductase" evidence="1">
    <location>
        <begin position="55"/>
        <end position="418"/>
    </location>
</feature>
<evidence type="ECO:0000313" key="4">
    <source>
        <dbReference type="EMBL" id="CAF3523069.1"/>
    </source>
</evidence>
<evidence type="ECO:0000313" key="2">
    <source>
        <dbReference type="EMBL" id="CAF0745135.1"/>
    </source>
</evidence>
<dbReference type="PANTHER" id="PTHR13847:SF281">
    <property type="entry name" value="FAD DEPENDENT OXIDOREDUCTASE DOMAIN-CONTAINING PROTEIN"/>
    <property type="match status" value="1"/>
</dbReference>
<dbReference type="PANTHER" id="PTHR13847">
    <property type="entry name" value="SARCOSINE DEHYDROGENASE-RELATED"/>
    <property type="match status" value="1"/>
</dbReference>
<sequence length="473" mass="54261">MRTFSTTTKRSNLRGIYNSYQYDTSRQVESLWEMEYRRPTDKHLPLSPGEQVDCKVAIIGAGYTGLSCALHLVRDYQIKGNDLRVFDAGRELGWGASGRNGGFCCMGATHLSSKQMIQQYGLKETQKWMKLQVDAVKLVRSLIEKYQIDAELTGDSIVCVAHSSKSYKSFEQEAQELQQLFSIPCTLYPQYNHGMYGALKVHVGFGLNPLKYLNGLAEVCQKQYGVKIHQRSQIIKWDKRNKHHHRLYTDTGACIQAEKVVIAANGYMPESLHSSLVGRIMPVLSNIIVTRALTSDELMKYGKDLINPHYTSRHLLNYYRLLPDSNRFLFGGRGDTYGDVEHGEIMKKQLLKQFHDLFPLWANQVKITHYWSGLVCFTRNFGPSFGYLNGNDKSVWYSFGYHANGVNTATYAGKQLAKYLTLATQSDVKSYLFNDLPHLLVKNGLPPKIPFSQFRLWYLRVILVFYRLLDYFR</sequence>
<reference evidence="3" key="1">
    <citation type="submission" date="2021-02" db="EMBL/GenBank/DDBJ databases">
        <authorList>
            <person name="Nowell W R."/>
        </authorList>
    </citation>
    <scope>NUCLEOTIDE SEQUENCE</scope>
</reference>
<dbReference type="SUPFAM" id="SSF51905">
    <property type="entry name" value="FAD/NAD(P)-binding domain"/>
    <property type="match status" value="1"/>
</dbReference>
<protein>
    <recommendedName>
        <fullName evidence="1">FAD dependent oxidoreductase domain-containing protein</fullName>
    </recommendedName>
</protein>
<dbReference type="Proteomes" id="UP000682733">
    <property type="component" value="Unassembled WGS sequence"/>
</dbReference>
<dbReference type="Proteomes" id="UP000663829">
    <property type="component" value="Unassembled WGS sequence"/>
</dbReference>
<evidence type="ECO:0000259" key="1">
    <source>
        <dbReference type="Pfam" id="PF01266"/>
    </source>
</evidence>
<name>A0A814GVP9_9BILA</name>
<dbReference type="Gene3D" id="3.30.9.10">
    <property type="entry name" value="D-Amino Acid Oxidase, subunit A, domain 2"/>
    <property type="match status" value="1"/>
</dbReference>
<comment type="caution">
    <text evidence="3">The sequence shown here is derived from an EMBL/GenBank/DDBJ whole genome shotgun (WGS) entry which is preliminary data.</text>
</comment>
<dbReference type="EMBL" id="CAJOBC010003227">
    <property type="protein sequence ID" value="CAF3773258.1"/>
    <property type="molecule type" value="Genomic_DNA"/>
</dbReference>
<evidence type="ECO:0000313" key="5">
    <source>
        <dbReference type="EMBL" id="CAF3773258.1"/>
    </source>
</evidence>
<proteinExistence type="predicted"/>
<evidence type="ECO:0000313" key="3">
    <source>
        <dbReference type="EMBL" id="CAF1001868.1"/>
    </source>
</evidence>
<dbReference type="GO" id="GO:0005737">
    <property type="term" value="C:cytoplasm"/>
    <property type="evidence" value="ECO:0007669"/>
    <property type="project" value="TreeGrafter"/>
</dbReference>
<dbReference type="InterPro" id="IPR006076">
    <property type="entry name" value="FAD-dep_OxRdtase"/>
</dbReference>
<dbReference type="Proteomes" id="UP000677228">
    <property type="component" value="Unassembled WGS sequence"/>
</dbReference>
<organism evidence="3 6">
    <name type="scientific">Didymodactylos carnosus</name>
    <dbReference type="NCBI Taxonomy" id="1234261"/>
    <lineage>
        <taxon>Eukaryota</taxon>
        <taxon>Metazoa</taxon>
        <taxon>Spiralia</taxon>
        <taxon>Gnathifera</taxon>
        <taxon>Rotifera</taxon>
        <taxon>Eurotatoria</taxon>
        <taxon>Bdelloidea</taxon>
        <taxon>Philodinida</taxon>
        <taxon>Philodinidae</taxon>
        <taxon>Didymodactylos</taxon>
    </lineage>
</organism>
<dbReference type="Proteomes" id="UP000681722">
    <property type="component" value="Unassembled WGS sequence"/>
</dbReference>
<dbReference type="EMBL" id="CAJNOK010000323">
    <property type="protein sequence ID" value="CAF0745135.1"/>
    <property type="molecule type" value="Genomic_DNA"/>
</dbReference>
<evidence type="ECO:0000313" key="6">
    <source>
        <dbReference type="Proteomes" id="UP000663829"/>
    </source>
</evidence>
<gene>
    <name evidence="3" type="ORF">GPM918_LOCUS13802</name>
    <name evidence="2" type="ORF">OVA965_LOCUS1676</name>
    <name evidence="5" type="ORF">SRO942_LOCUS13799</name>
    <name evidence="4" type="ORF">TMI583_LOCUS1676</name>
</gene>
<dbReference type="EMBL" id="CAJOBA010000323">
    <property type="protein sequence ID" value="CAF3523069.1"/>
    <property type="molecule type" value="Genomic_DNA"/>
</dbReference>
<keyword evidence="6" id="KW-1185">Reference proteome</keyword>
<dbReference type="InterPro" id="IPR036188">
    <property type="entry name" value="FAD/NAD-bd_sf"/>
</dbReference>
<dbReference type="AlphaFoldDB" id="A0A814GVP9"/>
<dbReference type="OrthoDB" id="10071224at2759"/>